<feature type="transmembrane region" description="Helical" evidence="2">
    <location>
        <begin position="6"/>
        <end position="27"/>
    </location>
</feature>
<gene>
    <name evidence="3" type="ORF">FHS79_001438</name>
</gene>
<evidence type="ECO:0000313" key="3">
    <source>
        <dbReference type="EMBL" id="MBB6227272.1"/>
    </source>
</evidence>
<evidence type="ECO:0000256" key="1">
    <source>
        <dbReference type="SAM" id="Coils"/>
    </source>
</evidence>
<proteinExistence type="predicted"/>
<keyword evidence="2" id="KW-0472">Membrane</keyword>
<feature type="coiled-coil region" evidence="1">
    <location>
        <begin position="53"/>
        <end position="87"/>
    </location>
</feature>
<name>A0A841LDP1_9SPHN</name>
<accession>A0A841LDP1</accession>
<reference evidence="3 4" key="1">
    <citation type="submission" date="2020-08" db="EMBL/GenBank/DDBJ databases">
        <title>Genomic Encyclopedia of Type Strains, Phase IV (KMG-IV): sequencing the most valuable type-strain genomes for metagenomic binning, comparative biology and taxonomic classification.</title>
        <authorList>
            <person name="Goeker M."/>
        </authorList>
    </citation>
    <scope>NUCLEOTIDE SEQUENCE [LARGE SCALE GENOMIC DNA]</scope>
    <source>
        <strain evidence="3 4">DSM 102189</strain>
    </source>
</reference>
<dbReference type="RefSeq" id="WP_184197550.1">
    <property type="nucleotide sequence ID" value="NZ_BMOX01000025.1"/>
</dbReference>
<organism evidence="3 4">
    <name type="scientific">Polymorphobacter multimanifer</name>
    <dbReference type="NCBI Taxonomy" id="1070431"/>
    <lineage>
        <taxon>Bacteria</taxon>
        <taxon>Pseudomonadati</taxon>
        <taxon>Pseudomonadota</taxon>
        <taxon>Alphaproteobacteria</taxon>
        <taxon>Sphingomonadales</taxon>
        <taxon>Sphingosinicellaceae</taxon>
        <taxon>Polymorphobacter</taxon>
    </lineage>
</organism>
<dbReference type="EMBL" id="JACIIV010000009">
    <property type="protein sequence ID" value="MBB6227272.1"/>
    <property type="molecule type" value="Genomic_DNA"/>
</dbReference>
<comment type="caution">
    <text evidence="3">The sequence shown here is derived from an EMBL/GenBank/DDBJ whole genome shotgun (WGS) entry which is preliminary data.</text>
</comment>
<keyword evidence="2" id="KW-1133">Transmembrane helix</keyword>
<dbReference type="Proteomes" id="UP000538147">
    <property type="component" value="Unassembled WGS sequence"/>
</dbReference>
<evidence type="ECO:0000256" key="2">
    <source>
        <dbReference type="SAM" id="Phobius"/>
    </source>
</evidence>
<keyword evidence="1" id="KW-0175">Coiled coil</keyword>
<keyword evidence="2" id="KW-0812">Transmembrane</keyword>
<protein>
    <submittedName>
        <fullName evidence="3">Urea transporter</fullName>
    </submittedName>
</protein>
<dbReference type="AlphaFoldDB" id="A0A841LDP1"/>
<evidence type="ECO:0000313" key="4">
    <source>
        <dbReference type="Proteomes" id="UP000538147"/>
    </source>
</evidence>
<sequence>MAIDPAVLEALAPVGVSAVFLGTMGWVMTTWMRVKNGYPLESSWGKPMLPARSAETEERVKLVAQENAQLRAELSGVKDRLAVLERIAVDRGARLAAEIDALDTKALN</sequence>
<keyword evidence="4" id="KW-1185">Reference proteome</keyword>